<dbReference type="AlphaFoldDB" id="A0A4U0YST6"/>
<evidence type="ECO:0000313" key="1">
    <source>
        <dbReference type="EMBL" id="TKA95670.1"/>
    </source>
</evidence>
<dbReference type="SUPFAM" id="SSF81891">
    <property type="entry name" value="Poly A polymerase C-terminal region-like"/>
    <property type="match status" value="1"/>
</dbReference>
<comment type="caution">
    <text evidence="1">The sequence shown here is derived from an EMBL/GenBank/DDBJ whole genome shotgun (WGS) entry which is preliminary data.</text>
</comment>
<dbReference type="Proteomes" id="UP000306340">
    <property type="component" value="Unassembled WGS sequence"/>
</dbReference>
<keyword evidence="1" id="KW-0808">Transferase</keyword>
<accession>A0A4U0YST6</accession>
<dbReference type="EMBL" id="SWAU01000160">
    <property type="protein sequence ID" value="TKA95670.1"/>
    <property type="molecule type" value="Genomic_DNA"/>
</dbReference>
<organism evidence="1 2">
    <name type="scientific">Cereibacter changlensis</name>
    <dbReference type="NCBI Taxonomy" id="402884"/>
    <lineage>
        <taxon>Bacteria</taxon>
        <taxon>Pseudomonadati</taxon>
        <taxon>Pseudomonadota</taxon>
        <taxon>Alphaproteobacteria</taxon>
        <taxon>Rhodobacterales</taxon>
        <taxon>Paracoccaceae</taxon>
        <taxon>Cereibacter</taxon>
    </lineage>
</organism>
<feature type="non-terminal residue" evidence="1">
    <location>
        <position position="1"/>
    </location>
</feature>
<sequence>AAAKLPVSAADLMPALQGAALGARLREIEARWIASGFRLSREALLG</sequence>
<protein>
    <submittedName>
        <fullName evidence="1">CCA tRNA nucleotidyltransferase</fullName>
    </submittedName>
</protein>
<dbReference type="GO" id="GO:0016740">
    <property type="term" value="F:transferase activity"/>
    <property type="evidence" value="ECO:0007669"/>
    <property type="project" value="UniProtKB-KW"/>
</dbReference>
<proteinExistence type="predicted"/>
<evidence type="ECO:0000313" key="2">
    <source>
        <dbReference type="Proteomes" id="UP000306340"/>
    </source>
</evidence>
<gene>
    <name evidence="1" type="ORF">FAZ78_15655</name>
</gene>
<name>A0A4U0YST6_9RHOB</name>
<reference evidence="1 2" key="1">
    <citation type="submission" date="2019-04" db="EMBL/GenBank/DDBJ databases">
        <title>Crypto-aerobic microbial life in anoxic (sulfidic) marine sediments.</title>
        <authorList>
            <person name="Bhattacharya S."/>
            <person name="Roy C."/>
            <person name="Mondal N."/>
            <person name="Sarkar J."/>
            <person name="Mandal S."/>
            <person name="Rameez M.J."/>
            <person name="Ghosh W."/>
        </authorList>
    </citation>
    <scope>NUCLEOTIDE SEQUENCE [LARGE SCALE GENOMIC DNA]</scope>
    <source>
        <strain evidence="1 2">SBBC</strain>
    </source>
</reference>